<dbReference type="Proteomes" id="UP000023152">
    <property type="component" value="Unassembled WGS sequence"/>
</dbReference>
<evidence type="ECO:0000313" key="2">
    <source>
        <dbReference type="Proteomes" id="UP000023152"/>
    </source>
</evidence>
<keyword evidence="2" id="KW-1185">Reference proteome</keyword>
<accession>X6NIX8</accession>
<organism evidence="1 2">
    <name type="scientific">Reticulomyxa filosa</name>
    <dbReference type="NCBI Taxonomy" id="46433"/>
    <lineage>
        <taxon>Eukaryota</taxon>
        <taxon>Sar</taxon>
        <taxon>Rhizaria</taxon>
        <taxon>Retaria</taxon>
        <taxon>Foraminifera</taxon>
        <taxon>Monothalamids</taxon>
        <taxon>Reticulomyxidae</taxon>
        <taxon>Reticulomyxa</taxon>
    </lineage>
</organism>
<evidence type="ECO:0000313" key="1">
    <source>
        <dbReference type="EMBL" id="ETO26285.1"/>
    </source>
</evidence>
<sequence>MLQYGQNDKFKCFDLASIENDIYHAFVCDRQLLTFVIHLFEYRNDLDIYSCIATIETHHVVLKDAQFQSFWNKLNMSVASSLEKQKALGVLWVIVIIFS</sequence>
<dbReference type="AlphaFoldDB" id="X6NIX8"/>
<name>X6NIX8_RETFI</name>
<comment type="caution">
    <text evidence="1">The sequence shown here is derived from an EMBL/GenBank/DDBJ whole genome shotgun (WGS) entry which is preliminary data.</text>
</comment>
<dbReference type="EMBL" id="ASPP01007969">
    <property type="protein sequence ID" value="ETO26285.1"/>
    <property type="molecule type" value="Genomic_DNA"/>
</dbReference>
<proteinExistence type="predicted"/>
<reference evidence="1 2" key="1">
    <citation type="journal article" date="2013" name="Curr. Biol.">
        <title>The Genome of the Foraminiferan Reticulomyxa filosa.</title>
        <authorList>
            <person name="Glockner G."/>
            <person name="Hulsmann N."/>
            <person name="Schleicher M."/>
            <person name="Noegel A.A."/>
            <person name="Eichinger L."/>
            <person name="Gallinger C."/>
            <person name="Pawlowski J."/>
            <person name="Sierra R."/>
            <person name="Euteneuer U."/>
            <person name="Pillet L."/>
            <person name="Moustafa A."/>
            <person name="Platzer M."/>
            <person name="Groth M."/>
            <person name="Szafranski K."/>
            <person name="Schliwa M."/>
        </authorList>
    </citation>
    <scope>NUCLEOTIDE SEQUENCE [LARGE SCALE GENOMIC DNA]</scope>
</reference>
<gene>
    <name evidence="1" type="ORF">RFI_10852</name>
</gene>
<protein>
    <submittedName>
        <fullName evidence="1">Uncharacterized protein</fullName>
    </submittedName>
</protein>